<evidence type="ECO:0000256" key="2">
    <source>
        <dbReference type="ARBA" id="ARBA00022679"/>
    </source>
</evidence>
<accession>A0A8E3BHU9</accession>
<evidence type="ECO:0000256" key="1">
    <source>
        <dbReference type="ARBA" id="ARBA00022676"/>
    </source>
</evidence>
<proteinExistence type="predicted"/>
<dbReference type="STRING" id="909613.UO65_5307"/>
<dbReference type="EMBL" id="AYXG01000206">
    <property type="protein sequence ID" value="EWC59361.1"/>
    <property type="molecule type" value="Genomic_DNA"/>
</dbReference>
<dbReference type="CDD" id="cd03784">
    <property type="entry name" value="GT1_Gtf-like"/>
    <property type="match status" value="1"/>
</dbReference>
<sequence>MPASPRPILFVSLPESGLFNPVQTIAGEFARRGVEDLWFATDEERRGDVESLSAASEVRFAPLGDVVPQLSVSTWDDDVYAEVTGPDRFAAHAALIRHTYDPALHVAKYKRLEQIVDEVRPALMVVESLTAYAVDIAITRGIPFVLVVPFLPSNYVVSPVPFGHKYTGADFPVPHSGLSIDMTLRQRVANRLFRWRTLGIFLDPAMMRMLRKDKRTRAELGVAPEARKFTAKIDHAALVLVTSLAELDYPFTVPDNMRMVGALIPPLPQAPDDDSGLDEWLTERGSVVFVGLGTTTRLTRGQVADFLEVARRMSGTTSFLWKLSHAQQELLPDGPLPANVRVESWVPSQLDVLAHPSVKLFLTHGGGNGFHEGLYFGKPMVIRPLWVDCHDTATRGADFGVSLTVDPHRSGVDDIERALTRVLTEPSFAERARHFSGLLRAAGGAAAATDLVLDLPALAATPTTPTTPTTDHRARA</sequence>
<reference evidence="3 4" key="1">
    <citation type="journal article" date="2014" name="Genome Announc.">
        <title>Draft Genome Sequence of the Antitrypanosomally Active Sponge-Associated Bacterium Actinokineospora sp. Strain EG49.</title>
        <authorList>
            <person name="Harjes J."/>
            <person name="Ryu T."/>
            <person name="Abdelmohsen U.R."/>
            <person name="Moitinho-Silva L."/>
            <person name="Horn H."/>
            <person name="Ravasi T."/>
            <person name="Hentschel U."/>
        </authorList>
    </citation>
    <scope>NUCLEOTIDE SEQUENCE [LARGE SCALE GENOMIC DNA]</scope>
    <source>
        <strain evidence="3 4">EG49</strain>
    </source>
</reference>
<keyword evidence="1" id="KW-0328">Glycosyltransferase</keyword>
<evidence type="ECO:0000313" key="4">
    <source>
        <dbReference type="Proteomes" id="UP000019277"/>
    </source>
</evidence>
<dbReference type="PANTHER" id="PTHR48043">
    <property type="entry name" value="EG:EG0003.4 PROTEIN-RELATED"/>
    <property type="match status" value="1"/>
</dbReference>
<name>W7ISF0_9PSEU</name>
<dbReference type="eggNOG" id="COG1819">
    <property type="taxonomic scope" value="Bacteria"/>
</dbReference>
<dbReference type="OrthoDB" id="764352at2"/>
<keyword evidence="2 3" id="KW-0808">Transferase</keyword>
<dbReference type="InterPro" id="IPR002213">
    <property type="entry name" value="UDP_glucos_trans"/>
</dbReference>
<dbReference type="PATRIC" id="fig|909613.9.peg.5301"/>
<dbReference type="RefSeq" id="WP_052021789.1">
    <property type="nucleotide sequence ID" value="NZ_AYXG01000206.1"/>
</dbReference>
<dbReference type="GO" id="GO:0008194">
    <property type="term" value="F:UDP-glycosyltransferase activity"/>
    <property type="evidence" value="ECO:0007669"/>
    <property type="project" value="InterPro"/>
</dbReference>
<protein>
    <submittedName>
        <fullName evidence="3">Macrolide glycosyl transferase</fullName>
    </submittedName>
</protein>
<evidence type="ECO:0000313" key="3">
    <source>
        <dbReference type="EMBL" id="EWC59361.1"/>
    </source>
</evidence>
<keyword evidence="4" id="KW-1185">Reference proteome</keyword>
<dbReference type="AlphaFoldDB" id="W7ISF0"/>
<accession>W7ISF0</accession>
<gene>
    <name evidence="3" type="ORF">UO65_5307</name>
</gene>
<organism evidence="3 4">
    <name type="scientific">Actinokineospora spheciospongiae</name>
    <dbReference type="NCBI Taxonomy" id="909613"/>
    <lineage>
        <taxon>Bacteria</taxon>
        <taxon>Bacillati</taxon>
        <taxon>Actinomycetota</taxon>
        <taxon>Actinomycetes</taxon>
        <taxon>Pseudonocardiales</taxon>
        <taxon>Pseudonocardiaceae</taxon>
        <taxon>Actinokineospora</taxon>
    </lineage>
</organism>
<dbReference type="Gene3D" id="3.40.50.2000">
    <property type="entry name" value="Glycogen Phosphorylase B"/>
    <property type="match status" value="2"/>
</dbReference>
<dbReference type="SUPFAM" id="SSF53756">
    <property type="entry name" value="UDP-Glycosyltransferase/glycogen phosphorylase"/>
    <property type="match status" value="1"/>
</dbReference>
<dbReference type="Pfam" id="PF00201">
    <property type="entry name" value="UDPGT"/>
    <property type="match status" value="1"/>
</dbReference>
<dbReference type="Proteomes" id="UP000019277">
    <property type="component" value="Unassembled WGS sequence"/>
</dbReference>
<comment type="caution">
    <text evidence="3">The sequence shown here is derived from an EMBL/GenBank/DDBJ whole genome shotgun (WGS) entry which is preliminary data.</text>
</comment>
<dbReference type="InterPro" id="IPR050271">
    <property type="entry name" value="UDP-glycosyltransferase"/>
</dbReference>
<dbReference type="PANTHER" id="PTHR48043:SF145">
    <property type="entry name" value="FI06409P-RELATED"/>
    <property type="match status" value="1"/>
</dbReference>